<comment type="caution">
    <text evidence="2">The sequence shown here is derived from an EMBL/GenBank/DDBJ whole genome shotgun (WGS) entry which is preliminary data.</text>
</comment>
<dbReference type="InterPro" id="IPR007278">
    <property type="entry name" value="DUF397"/>
</dbReference>
<name>A0A7W9H5X8_9ACTN</name>
<sequence length="40" mass="3991">MEVADLGAPGVGVRDSEKPEAGTLTVSPLAYAVLVAYVSG</sequence>
<dbReference type="Proteomes" id="UP000590647">
    <property type="component" value="Unassembled WGS sequence"/>
</dbReference>
<keyword evidence="3" id="KW-1185">Reference proteome</keyword>
<feature type="domain" description="DUF397" evidence="1">
    <location>
        <begin position="2"/>
        <end position="38"/>
    </location>
</feature>
<gene>
    <name evidence="2" type="ORF">HDA41_004164</name>
</gene>
<dbReference type="Pfam" id="PF04149">
    <property type="entry name" value="DUF397"/>
    <property type="match status" value="1"/>
</dbReference>
<evidence type="ECO:0000313" key="3">
    <source>
        <dbReference type="Proteomes" id="UP000590647"/>
    </source>
</evidence>
<organism evidence="2 3">
    <name type="scientific">Streptomyces caelestis</name>
    <dbReference type="NCBI Taxonomy" id="36816"/>
    <lineage>
        <taxon>Bacteria</taxon>
        <taxon>Bacillati</taxon>
        <taxon>Actinomycetota</taxon>
        <taxon>Actinomycetes</taxon>
        <taxon>Kitasatosporales</taxon>
        <taxon>Streptomycetaceae</taxon>
        <taxon>Streptomyces</taxon>
    </lineage>
</organism>
<dbReference type="RefSeq" id="WP_230299475.1">
    <property type="nucleotide sequence ID" value="NZ_JACHNE010000001.1"/>
</dbReference>
<dbReference type="AlphaFoldDB" id="A0A7W9H5X8"/>
<protein>
    <recommendedName>
        <fullName evidence="1">DUF397 domain-containing protein</fullName>
    </recommendedName>
</protein>
<evidence type="ECO:0000259" key="1">
    <source>
        <dbReference type="Pfam" id="PF04149"/>
    </source>
</evidence>
<evidence type="ECO:0000313" key="2">
    <source>
        <dbReference type="EMBL" id="MBB5796200.1"/>
    </source>
</evidence>
<dbReference type="EMBL" id="JACHNE010000001">
    <property type="protein sequence ID" value="MBB5796200.1"/>
    <property type="molecule type" value="Genomic_DNA"/>
</dbReference>
<accession>A0A7W9H5X8</accession>
<proteinExistence type="predicted"/>
<reference evidence="2 3" key="1">
    <citation type="submission" date="2020-08" db="EMBL/GenBank/DDBJ databases">
        <title>Sequencing the genomes of 1000 actinobacteria strains.</title>
        <authorList>
            <person name="Klenk H.-P."/>
        </authorList>
    </citation>
    <scope>NUCLEOTIDE SEQUENCE [LARGE SCALE GENOMIC DNA]</scope>
    <source>
        <strain evidence="2 3">DSM 40084</strain>
    </source>
</reference>